<evidence type="ECO:0000259" key="3">
    <source>
        <dbReference type="SMART" id="SM01043"/>
    </source>
</evidence>
<organism evidence="4 5">
    <name type="scientific">Psychrobacillus faecigallinarum</name>
    <dbReference type="NCBI Taxonomy" id="2762235"/>
    <lineage>
        <taxon>Bacteria</taxon>
        <taxon>Bacillati</taxon>
        <taxon>Bacillota</taxon>
        <taxon>Bacilli</taxon>
        <taxon>Bacillales</taxon>
        <taxon>Bacillaceae</taxon>
        <taxon>Psychrobacillus</taxon>
    </lineage>
</organism>
<dbReference type="Pfam" id="PF03704">
    <property type="entry name" value="BTAD"/>
    <property type="match status" value="1"/>
</dbReference>
<feature type="domain" description="Bacterial transcriptional activator" evidence="3">
    <location>
        <begin position="925"/>
        <end position="1067"/>
    </location>
</feature>
<dbReference type="InterPro" id="IPR016032">
    <property type="entry name" value="Sig_transdc_resp-reg_C-effctor"/>
</dbReference>
<dbReference type="Pfam" id="PF25873">
    <property type="entry name" value="WHD_MalT"/>
    <property type="match status" value="1"/>
</dbReference>
<dbReference type="InterPro" id="IPR027417">
    <property type="entry name" value="P-loop_NTPase"/>
</dbReference>
<dbReference type="InterPro" id="IPR036388">
    <property type="entry name" value="WH-like_DNA-bd_sf"/>
</dbReference>
<dbReference type="InterPro" id="IPR051677">
    <property type="entry name" value="AfsR-DnrI-RedD_regulator"/>
</dbReference>
<dbReference type="SMART" id="SM00028">
    <property type="entry name" value="TPR"/>
    <property type="match status" value="4"/>
</dbReference>
<dbReference type="PANTHER" id="PTHR35807">
    <property type="entry name" value="TRANSCRIPTIONAL REGULATOR REDD-RELATED"/>
    <property type="match status" value="1"/>
</dbReference>
<dbReference type="EMBL" id="JACSQO010000004">
    <property type="protein sequence ID" value="MBD7944440.1"/>
    <property type="molecule type" value="Genomic_DNA"/>
</dbReference>
<evidence type="ECO:0000256" key="2">
    <source>
        <dbReference type="ARBA" id="ARBA00023163"/>
    </source>
</evidence>
<keyword evidence="5" id="KW-1185">Reference proteome</keyword>
<dbReference type="Gene3D" id="1.10.10.10">
    <property type="entry name" value="Winged helix-like DNA-binding domain superfamily/Winged helix DNA-binding domain"/>
    <property type="match status" value="1"/>
</dbReference>
<dbReference type="InterPro" id="IPR005158">
    <property type="entry name" value="BTAD"/>
</dbReference>
<dbReference type="PANTHER" id="PTHR35807:SF2">
    <property type="entry name" value="TRANSCRIPTIONAL ACTIVATOR DOMAIN"/>
    <property type="match status" value="1"/>
</dbReference>
<dbReference type="Gene3D" id="1.25.40.10">
    <property type="entry name" value="Tetratricopeptide repeat domain"/>
    <property type="match status" value="3"/>
</dbReference>
<dbReference type="SUPFAM" id="SSF52540">
    <property type="entry name" value="P-loop containing nucleoside triphosphate hydrolases"/>
    <property type="match status" value="1"/>
</dbReference>
<dbReference type="InterPro" id="IPR059106">
    <property type="entry name" value="WHD_MalT"/>
</dbReference>
<evidence type="ECO:0000313" key="5">
    <source>
        <dbReference type="Proteomes" id="UP000640786"/>
    </source>
</evidence>
<dbReference type="SMART" id="SM01043">
    <property type="entry name" value="BTAD"/>
    <property type="match status" value="1"/>
</dbReference>
<evidence type="ECO:0000256" key="1">
    <source>
        <dbReference type="ARBA" id="ARBA00023015"/>
    </source>
</evidence>
<dbReference type="RefSeq" id="WP_191697094.1">
    <property type="nucleotide sequence ID" value="NZ_JACSQO010000004.1"/>
</dbReference>
<proteinExistence type="predicted"/>
<keyword evidence="1" id="KW-0805">Transcription regulation</keyword>
<dbReference type="SUPFAM" id="SSF48452">
    <property type="entry name" value="TPR-like"/>
    <property type="match status" value="3"/>
</dbReference>
<dbReference type="InterPro" id="IPR011990">
    <property type="entry name" value="TPR-like_helical_dom_sf"/>
</dbReference>
<reference evidence="4 5" key="1">
    <citation type="submission" date="2020-08" db="EMBL/GenBank/DDBJ databases">
        <title>A Genomic Blueprint of the Chicken Gut Microbiome.</title>
        <authorList>
            <person name="Gilroy R."/>
            <person name="Ravi A."/>
            <person name="Getino M."/>
            <person name="Pursley I."/>
            <person name="Horton D.L."/>
            <person name="Alikhan N.-F."/>
            <person name="Baker D."/>
            <person name="Gharbi K."/>
            <person name="Hall N."/>
            <person name="Watson M."/>
            <person name="Adriaenssens E.M."/>
            <person name="Foster-Nyarko E."/>
            <person name="Jarju S."/>
            <person name="Secka A."/>
            <person name="Antonio M."/>
            <person name="Oren A."/>
            <person name="Chaudhuri R."/>
            <person name="La Ragione R.M."/>
            <person name="Hildebrand F."/>
            <person name="Pallen M.J."/>
        </authorList>
    </citation>
    <scope>NUCLEOTIDE SEQUENCE [LARGE SCALE GENOMIC DNA]</scope>
    <source>
        <strain evidence="4 5">Sa2BUA9</strain>
    </source>
</reference>
<keyword evidence="2" id="KW-0804">Transcription</keyword>
<dbReference type="Proteomes" id="UP000640786">
    <property type="component" value="Unassembled WGS sequence"/>
</dbReference>
<sequence>MEQPTILLSKLNPPVPSSNYMRRSSLIKKLKSKADKKVCLLHSGAGFGKSSALAQYFQDSKETFSWYSISEEDDNILPFLRHLVHSIRKVVPAFGSSLLEDSLLFMYPKEAELTRWYSLFSNELSVMGTPFTIVLDDYHLVDHVFHINYVIEKIIEFLPPSINMVIASRIRPKWTVLLKLKLNGQLVEIKEKDFMFTEEEIQVFFEDYFDKTITSVEAENVLKLTEGWAIAIQLIAIQVAESNKVIADLSDFALNELFSYLSEEVFSNMTLKNQHSLLNFSIFPVFSAIEIKEFFGEEGLVQLQLLTSSHSFIQKLSDSNTYRFHSLFQQFLEDKWLQTNSLLYYETHKKVSWFFKEQNNIVQAIYHAEKSKDELFLAEMIIQNANSMIMAGQFDWLLDLMKDHLSPTTREMFYELYYFEGECHRYRAFYEKARKSYEVCLDIAQTKRNVLFISRANAGMAHIYLDTIQPALAKSFLEEAIRWANESEEISIQEQNSLKRLHAENLVNLGKAKEASEWVSMENLDPFILRNGNLDARIYLRTGLLNDAVQVLESRLGDEIAIPDSHRETDILLSFIYSLTGEIEKAKIAANKGIETGIKEKSGFVEAVGWIRKGHSEILYNPFDQKTPESLYLKAVQRMEDLDVSRAKAEPYLGLSILKSRQGKLQEAIDYGEMGLRETIKSNDYWLSAYIMLGLSIVYYENGDLDKAEATCQEANALFYKNGDIYGEMISNYWLSSIYAELQMSEPFLGSLLKFARMCVENNFLFFLLKKTVFGPVDLQVNYPLLKKGSLLLKGNKDPFLQKLIEKLDVRDDIPYPGYSLRLQLLGSFTLFMGIHEVEERKWQREKSKELLTFLYLHKNRFVPKEELIRNLWKEDEKTNDRDFKVVLNALLKVIEPKRQARGESFFIVRKQSMYRINPEAVVHSDLETFNDYVTLGMQEKVASLSLEHLLKAVRLYNGSLLEDNPANEWISHDREKTEQQYMLVLERLAQTSTRIKDFENTIYWSEKLIRIDPTWEEAYRLLMFAYYQMQNRTQAVKWYERCVATLHDELRVEPMQTTIQMYEMIVNFG</sequence>
<evidence type="ECO:0000313" key="4">
    <source>
        <dbReference type="EMBL" id="MBD7944440.1"/>
    </source>
</evidence>
<comment type="caution">
    <text evidence="4">The sequence shown here is derived from an EMBL/GenBank/DDBJ whole genome shotgun (WGS) entry which is preliminary data.</text>
</comment>
<protein>
    <submittedName>
        <fullName evidence="4">Winged helix-turn-helix domain-containing protein</fullName>
    </submittedName>
</protein>
<dbReference type="Gene3D" id="3.40.50.300">
    <property type="entry name" value="P-loop containing nucleotide triphosphate hydrolases"/>
    <property type="match status" value="1"/>
</dbReference>
<name>A0ABR8R9L5_9BACI</name>
<dbReference type="SUPFAM" id="SSF46894">
    <property type="entry name" value="C-terminal effector domain of the bipartite response regulators"/>
    <property type="match status" value="1"/>
</dbReference>
<gene>
    <name evidence="4" type="ORF">H9650_09965</name>
</gene>
<accession>A0ABR8R9L5</accession>
<dbReference type="InterPro" id="IPR019734">
    <property type="entry name" value="TPR_rpt"/>
</dbReference>